<dbReference type="InterPro" id="IPR044492">
    <property type="entry name" value="P_typ_ATPase_HD_dom"/>
</dbReference>
<dbReference type="InterPro" id="IPR004014">
    <property type="entry name" value="ATPase_P-typ_cation-transptr_N"/>
</dbReference>
<feature type="transmembrane region" description="Helical" evidence="11">
    <location>
        <begin position="362"/>
        <end position="382"/>
    </location>
</feature>
<dbReference type="Pfam" id="PF13246">
    <property type="entry name" value="Cation_ATPase"/>
    <property type="match status" value="1"/>
</dbReference>
<feature type="transmembrane region" description="Helical" evidence="11">
    <location>
        <begin position="901"/>
        <end position="923"/>
    </location>
</feature>
<dbReference type="Pfam" id="PF00122">
    <property type="entry name" value="E1-E2_ATPase"/>
    <property type="match status" value="1"/>
</dbReference>
<evidence type="ECO:0000259" key="12">
    <source>
        <dbReference type="SMART" id="SM00831"/>
    </source>
</evidence>
<evidence type="ECO:0000256" key="11">
    <source>
        <dbReference type="SAM" id="Phobius"/>
    </source>
</evidence>
<dbReference type="Gene3D" id="1.20.1110.10">
    <property type="entry name" value="Calcium-transporting ATPase, transmembrane domain"/>
    <property type="match status" value="2"/>
</dbReference>
<dbReference type="GO" id="GO:0016887">
    <property type="term" value="F:ATP hydrolysis activity"/>
    <property type="evidence" value="ECO:0007669"/>
    <property type="project" value="InterPro"/>
</dbReference>
<keyword evidence="8" id="KW-0406">Ion transport</keyword>
<dbReference type="GO" id="GO:0005886">
    <property type="term" value="C:plasma membrane"/>
    <property type="evidence" value="ECO:0007669"/>
    <property type="project" value="UniProtKB-SubCell"/>
</dbReference>
<dbReference type="SFLD" id="SFLDF00027">
    <property type="entry name" value="p-type_atpase"/>
    <property type="match status" value="1"/>
</dbReference>
<feature type="transmembrane region" description="Helical" evidence="11">
    <location>
        <begin position="1131"/>
        <end position="1156"/>
    </location>
</feature>
<dbReference type="eggNOG" id="KOG0203">
    <property type="taxonomic scope" value="Eukaryota"/>
</dbReference>
<dbReference type="PANTHER" id="PTHR43294">
    <property type="entry name" value="SODIUM/POTASSIUM-TRANSPORTING ATPASE SUBUNIT ALPHA"/>
    <property type="match status" value="1"/>
</dbReference>
<dbReference type="OMA" id="ISWEWAL"/>
<dbReference type="Gene3D" id="2.70.150.10">
    <property type="entry name" value="Calcium-transporting ATPase, cytoplasmic transduction domain A"/>
    <property type="match status" value="1"/>
</dbReference>
<dbReference type="FunFam" id="3.40.50.1000:FF:000083">
    <property type="entry name" value="Sodium/potassium-transporting ATPase subunit alpha"/>
    <property type="match status" value="1"/>
</dbReference>
<feature type="transmembrane region" description="Helical" evidence="11">
    <location>
        <begin position="198"/>
        <end position="218"/>
    </location>
</feature>
<dbReference type="InterPro" id="IPR001757">
    <property type="entry name" value="P_typ_ATPase"/>
</dbReference>
<name>G0QVC1_ICHMU</name>
<dbReference type="SUPFAM" id="SSF81660">
    <property type="entry name" value="Metal cation-transporting ATPase, ATP-binding domain N"/>
    <property type="match status" value="1"/>
</dbReference>
<keyword evidence="4" id="KW-0547">Nucleotide-binding</keyword>
<feature type="transmembrane region" description="Helical" evidence="11">
    <location>
        <begin position="171"/>
        <end position="192"/>
    </location>
</feature>
<dbReference type="InterPro" id="IPR006068">
    <property type="entry name" value="ATPase_P-typ_cation-transptr_C"/>
</dbReference>
<dbReference type="PROSITE" id="PS00154">
    <property type="entry name" value="ATPASE_E1_E2"/>
    <property type="match status" value="1"/>
</dbReference>
<dbReference type="EMBL" id="GL983939">
    <property type="protein sequence ID" value="EGR30839.1"/>
    <property type="molecule type" value="Genomic_DNA"/>
</dbReference>
<dbReference type="STRING" id="857967.G0QVC1"/>
<dbReference type="GO" id="GO:0036376">
    <property type="term" value="P:sodium ion export across plasma membrane"/>
    <property type="evidence" value="ECO:0007669"/>
    <property type="project" value="TreeGrafter"/>
</dbReference>
<keyword evidence="5" id="KW-0067">ATP-binding</keyword>
<dbReference type="SFLD" id="SFLDS00003">
    <property type="entry name" value="Haloacid_Dehalogenase"/>
    <property type="match status" value="1"/>
</dbReference>
<feature type="transmembrane region" description="Helical" evidence="11">
    <location>
        <begin position="1100"/>
        <end position="1119"/>
    </location>
</feature>
<protein>
    <submittedName>
        <fullName evidence="13">K antiporter P-type alpha subunit family protein, putative</fullName>
        <ecNumber evidence="13">3.6.3.9</ecNumber>
    </submittedName>
</protein>
<evidence type="ECO:0000256" key="3">
    <source>
        <dbReference type="ARBA" id="ARBA00022692"/>
    </source>
</evidence>
<dbReference type="AlphaFoldDB" id="G0QVC1"/>
<dbReference type="GO" id="GO:1990573">
    <property type="term" value="P:potassium ion import across plasma membrane"/>
    <property type="evidence" value="ECO:0007669"/>
    <property type="project" value="TreeGrafter"/>
</dbReference>
<dbReference type="Pfam" id="PF00690">
    <property type="entry name" value="Cation_ATPase_N"/>
    <property type="match status" value="1"/>
</dbReference>
<dbReference type="SUPFAM" id="SSF56784">
    <property type="entry name" value="HAD-like"/>
    <property type="match status" value="1"/>
</dbReference>
<reference evidence="13 14" key="1">
    <citation type="submission" date="2011-07" db="EMBL/GenBank/DDBJ databases">
        <authorList>
            <person name="Coyne R."/>
            <person name="Brami D."/>
            <person name="Johnson J."/>
            <person name="Hostetler J."/>
            <person name="Hannick L."/>
            <person name="Clark T."/>
            <person name="Cassidy-Hanley D."/>
            <person name="Inman J."/>
        </authorList>
    </citation>
    <scope>NUCLEOTIDE SEQUENCE [LARGE SCALE GENOMIC DNA]</scope>
    <source>
        <strain evidence="13 14">G5</strain>
    </source>
</reference>
<feature type="transmembrane region" description="Helical" evidence="11">
    <location>
        <begin position="944"/>
        <end position="965"/>
    </location>
</feature>
<dbReference type="GO" id="GO:0005391">
    <property type="term" value="F:P-type sodium:potassium-exchanging transporter activity"/>
    <property type="evidence" value="ECO:0007669"/>
    <property type="project" value="TreeGrafter"/>
</dbReference>
<dbReference type="InterPro" id="IPR059000">
    <property type="entry name" value="ATPase_P-type_domA"/>
</dbReference>
<dbReference type="SUPFAM" id="SSF81653">
    <property type="entry name" value="Calcium ATPase, transduction domain A"/>
    <property type="match status" value="1"/>
</dbReference>
<evidence type="ECO:0000313" key="13">
    <source>
        <dbReference type="EMBL" id="EGR30839.1"/>
    </source>
</evidence>
<dbReference type="PANTHER" id="PTHR43294:SF21">
    <property type="entry name" value="CATION TRANSPORTING ATPASE"/>
    <property type="match status" value="1"/>
</dbReference>
<organism evidence="13 14">
    <name type="scientific">Ichthyophthirius multifiliis</name>
    <name type="common">White spot disease agent</name>
    <name type="synonym">Ich</name>
    <dbReference type="NCBI Taxonomy" id="5932"/>
    <lineage>
        <taxon>Eukaryota</taxon>
        <taxon>Sar</taxon>
        <taxon>Alveolata</taxon>
        <taxon>Ciliophora</taxon>
        <taxon>Intramacronucleata</taxon>
        <taxon>Oligohymenophorea</taxon>
        <taxon>Hymenostomatida</taxon>
        <taxon>Ophryoglenina</taxon>
        <taxon>Ichthyophthirius</taxon>
    </lineage>
</organism>
<dbReference type="PRINTS" id="PR00119">
    <property type="entry name" value="CATATPASE"/>
</dbReference>
<feature type="domain" description="Cation-transporting P-type ATPase N-terminal" evidence="12">
    <location>
        <begin position="117"/>
        <end position="191"/>
    </location>
</feature>
<dbReference type="FunFam" id="2.70.150.10:FF:000003">
    <property type="entry name" value="Sodium/potassium-transporting ATPase subunit alpha"/>
    <property type="match status" value="1"/>
</dbReference>
<keyword evidence="13" id="KW-0378">Hydrolase</keyword>
<evidence type="ECO:0000256" key="10">
    <source>
        <dbReference type="ARBA" id="ARBA00038148"/>
    </source>
</evidence>
<evidence type="ECO:0000256" key="6">
    <source>
        <dbReference type="ARBA" id="ARBA00022967"/>
    </source>
</evidence>
<evidence type="ECO:0000256" key="9">
    <source>
        <dbReference type="ARBA" id="ARBA00023136"/>
    </source>
</evidence>
<keyword evidence="9 11" id="KW-0472">Membrane</keyword>
<dbReference type="SMART" id="SM00831">
    <property type="entry name" value="Cation_ATPase_N"/>
    <property type="match status" value="1"/>
</dbReference>
<dbReference type="InterPro" id="IPR018303">
    <property type="entry name" value="ATPase_P-typ_P_site"/>
</dbReference>
<evidence type="ECO:0000256" key="4">
    <source>
        <dbReference type="ARBA" id="ARBA00022741"/>
    </source>
</evidence>
<evidence type="ECO:0000256" key="1">
    <source>
        <dbReference type="ARBA" id="ARBA00004651"/>
    </source>
</evidence>
<dbReference type="Gene3D" id="3.40.1110.10">
    <property type="entry name" value="Calcium-transporting ATPase, cytoplasmic domain N"/>
    <property type="match status" value="1"/>
</dbReference>
<dbReference type="GO" id="GO:0006883">
    <property type="term" value="P:intracellular sodium ion homeostasis"/>
    <property type="evidence" value="ECO:0007669"/>
    <property type="project" value="TreeGrafter"/>
</dbReference>
<feature type="transmembrane region" description="Helical" evidence="11">
    <location>
        <begin position="1162"/>
        <end position="1180"/>
    </location>
</feature>
<feature type="transmembrane region" description="Helical" evidence="11">
    <location>
        <begin position="872"/>
        <end position="895"/>
    </location>
</feature>
<comment type="similarity">
    <text evidence="10">Belongs to the cation transport ATPase (P-type) (TC 3.A.3) family.</text>
</comment>
<dbReference type="Proteomes" id="UP000008983">
    <property type="component" value="Unassembled WGS sequence"/>
</dbReference>
<dbReference type="SUPFAM" id="SSF81665">
    <property type="entry name" value="Calcium ATPase, transmembrane domain M"/>
    <property type="match status" value="1"/>
</dbReference>
<keyword evidence="14" id="KW-1185">Reference proteome</keyword>
<evidence type="ECO:0000256" key="7">
    <source>
        <dbReference type="ARBA" id="ARBA00022989"/>
    </source>
</evidence>
<dbReference type="PRINTS" id="PR00121">
    <property type="entry name" value="NAKATPASE"/>
</dbReference>
<dbReference type="FunFam" id="3.40.1110.10:FF:000061">
    <property type="entry name" value="Potassium-transporting ATPase alpha chain 1"/>
    <property type="match status" value="1"/>
</dbReference>
<dbReference type="Pfam" id="PF00689">
    <property type="entry name" value="Cation_ATPase_C"/>
    <property type="match status" value="1"/>
</dbReference>
<dbReference type="InterPro" id="IPR008250">
    <property type="entry name" value="ATPase_P-typ_transduc_dom_A_sf"/>
</dbReference>
<dbReference type="OrthoDB" id="288636at2759"/>
<keyword evidence="3 11" id="KW-0812">Transmembrane</keyword>
<dbReference type="GeneID" id="14906957"/>
<dbReference type="RefSeq" id="XP_004032426.1">
    <property type="nucleotide sequence ID" value="XM_004032378.1"/>
</dbReference>
<keyword evidence="6" id="KW-1278">Translocase</keyword>
<comment type="subcellular location">
    <subcellularLocation>
        <location evidence="1">Cell membrane</location>
        <topology evidence="1">Multi-pass membrane protein</topology>
    </subcellularLocation>
</comment>
<keyword evidence="2" id="KW-1003">Cell membrane</keyword>
<gene>
    <name evidence="13" type="ORF">IMG5_122720</name>
</gene>
<dbReference type="InterPro" id="IPR036412">
    <property type="entry name" value="HAD-like_sf"/>
</dbReference>
<dbReference type="InterPro" id="IPR023298">
    <property type="entry name" value="ATPase_P-typ_TM_dom_sf"/>
</dbReference>
<evidence type="ECO:0000313" key="14">
    <source>
        <dbReference type="Proteomes" id="UP000008983"/>
    </source>
</evidence>
<accession>G0QVC1</accession>
<keyword evidence="8" id="KW-0813">Transport</keyword>
<keyword evidence="7 11" id="KW-1133">Transmembrane helix</keyword>
<dbReference type="InterPro" id="IPR023214">
    <property type="entry name" value="HAD_sf"/>
</dbReference>
<dbReference type="SFLD" id="SFLDG00002">
    <property type="entry name" value="C1.7:_P-type_atpase_like"/>
    <property type="match status" value="1"/>
</dbReference>
<dbReference type="NCBIfam" id="TIGR01494">
    <property type="entry name" value="ATPase_P-type"/>
    <property type="match status" value="2"/>
</dbReference>
<sequence length="1200" mass="135108">MISKGDSKRCSQIVRNFEELKQQVQLNNQLKQERYSQIGQIDAKGRAQRIIKDAGAGNRASLLSFEVELITQTEKQLQSGDKNNLCKKQISNKLIAQSAKSKAEAKKNLAQDAEDYDEHRIHLDELKERYHTDFDKGLEENYAREQNRIHGDNKLTEKKKKSLILMFLKEISHGFALLLWFGSALCFLAYGLDPEDISNIYLGVIIIFVNLLTGAITFQQNMASEALMESFKNFLPQNCKIIREGKVLQIEAIKLVKGDIVFIKQGDKIPADLRIIQSSEMKVDNSALTGEAEPQLRTTECTHPDNYMETANLAFFGTLCKEGHGKGVVVKIGDSTCLGQIANLSSAEKKVKSTLKQEIDRFVIIIFFLAVGLGILFFLLGLYVVEYPILACVLFGIGILVSNVPEGLLGCVTVSLAVTAKKLSEKNVLVKNLEGVETLGSTSCICSDKTGTLTQNVMTVEHMWYNNKVIKAVNKSILQPGESTQYDEKDPDFIELHKATILSSEAKFNLQKEADINNVDYKKVAALGDATETGLIRFFQYIEDIEHTRSQYKIAKSPDGSEARMPFNSTNKFALTVAEMQTNNSDYCIYIKGAPEKIWTFCNQIQQGGRNLNIDDQQNKIFQQVNLDFGKRGERVLGFAKLQLPRSAYPLENTVFTVTHIDKFNFKMENFIFVGLVSLIDPPKKRVPMAILECRAAGIKVIMVTGDQPPTAAAIAKQVNIIPKTVKTNDDLMEEEGLTWDDAAVKCNAIVVHGEKITKYLDREIQEGLPPFTYLRRWVNKPYCVFARTTPAQKLQIVQACQAEGFVCAVTGDGVNDSPAIKQGDIGISMNISGSDVTKDAADMILLDDDFASIVQGVEEGRKVFDNLKKSIVYILTSNIPEIIPFVAFIIFRIPLPITNIYMIVIDVGTDIVPSISLGYEVAEIDVMTRKPRKKADHLLSFRALTHSYLLMGPISLGGGFIGYYTTFNQMGFPIYSLFGMATWTGYHKPPHGDFSDGHGCQNTYDNDCAYFNANFMNPEASSCIEDEENAYIEEWVLNWLTIPDGNYDLRKAFIYCDRLTGKWSPKVKWSYCQKENYHSPITDETACYTTEALKYAQTAWLLAIVFFQWSNVICLKGRQTSYSVSCPNKVMFFGMILEIIILVFLCYTPGIQIVFGSRPMTWWQFGQPAMPFSILLMLFEETRKYLIQKSIWFEKHSLW</sequence>
<dbReference type="InterPro" id="IPR023299">
    <property type="entry name" value="ATPase_P-typ_cyto_dom_N"/>
</dbReference>
<evidence type="ECO:0000256" key="2">
    <source>
        <dbReference type="ARBA" id="ARBA00022475"/>
    </source>
</evidence>
<proteinExistence type="inferred from homology"/>
<dbReference type="GO" id="GO:1902600">
    <property type="term" value="P:proton transmembrane transport"/>
    <property type="evidence" value="ECO:0007669"/>
    <property type="project" value="TreeGrafter"/>
</dbReference>
<dbReference type="EC" id="3.6.3.9" evidence="13"/>
<dbReference type="InParanoid" id="G0QVC1"/>
<dbReference type="Gene3D" id="3.40.50.1000">
    <property type="entry name" value="HAD superfamily/HAD-like"/>
    <property type="match status" value="1"/>
</dbReference>
<feature type="transmembrane region" description="Helical" evidence="11">
    <location>
        <begin position="388"/>
        <end position="418"/>
    </location>
</feature>
<evidence type="ECO:0000256" key="5">
    <source>
        <dbReference type="ARBA" id="ARBA00022840"/>
    </source>
</evidence>
<evidence type="ECO:0000256" key="8">
    <source>
        <dbReference type="ARBA" id="ARBA00023065"/>
    </source>
</evidence>
<dbReference type="GO" id="GO:0005524">
    <property type="term" value="F:ATP binding"/>
    <property type="evidence" value="ECO:0007669"/>
    <property type="project" value="UniProtKB-KW"/>
</dbReference>
<dbReference type="GO" id="GO:0030007">
    <property type="term" value="P:intracellular potassium ion homeostasis"/>
    <property type="evidence" value="ECO:0007669"/>
    <property type="project" value="TreeGrafter"/>
</dbReference>
<dbReference type="InterPro" id="IPR050510">
    <property type="entry name" value="Cation_transp_ATPase_P-type"/>
</dbReference>
<dbReference type="FunFam" id="1.20.1110.10:FF:000095">
    <property type="entry name" value="Sodium/potassium-transporting ATPase subunit alpha-1"/>
    <property type="match status" value="1"/>
</dbReference>